<name>A0ABU5UHU6_9CYAN</name>
<dbReference type="Proteomes" id="UP001302120">
    <property type="component" value="Unassembled WGS sequence"/>
</dbReference>
<comment type="caution">
    <text evidence="1">The sequence shown here is derived from an EMBL/GenBank/DDBJ whole genome shotgun (WGS) entry which is preliminary data.</text>
</comment>
<evidence type="ECO:0000313" key="2">
    <source>
        <dbReference type="Proteomes" id="UP001302120"/>
    </source>
</evidence>
<dbReference type="EMBL" id="JAYGHG010000034">
    <property type="protein sequence ID" value="MEA5583085.1"/>
    <property type="molecule type" value="Genomic_DNA"/>
</dbReference>
<organism evidence="1 2">
    <name type="scientific">Nodularia harveyana UHCC-0300</name>
    <dbReference type="NCBI Taxonomy" id="2974287"/>
    <lineage>
        <taxon>Bacteria</taxon>
        <taxon>Bacillati</taxon>
        <taxon>Cyanobacteriota</taxon>
        <taxon>Cyanophyceae</taxon>
        <taxon>Nostocales</taxon>
        <taxon>Nodulariaceae</taxon>
        <taxon>Nodularia</taxon>
    </lineage>
</organism>
<evidence type="ECO:0000313" key="1">
    <source>
        <dbReference type="EMBL" id="MEA5583085.1"/>
    </source>
</evidence>
<reference evidence="1 2" key="1">
    <citation type="submission" date="2023-12" db="EMBL/GenBank/DDBJ databases">
        <title>Baltic Sea Cyanobacteria.</title>
        <authorList>
            <person name="Delbaje E."/>
            <person name="Fewer D.P."/>
            <person name="Shishido T.K."/>
        </authorList>
    </citation>
    <scope>NUCLEOTIDE SEQUENCE [LARGE SCALE GENOMIC DNA]</scope>
    <source>
        <strain evidence="1 2">UHCC-0300</strain>
    </source>
</reference>
<accession>A0ABU5UHU6</accession>
<gene>
    <name evidence="1" type="ORF">VB620_17270</name>
</gene>
<protein>
    <submittedName>
        <fullName evidence="1">Uncharacterized protein</fullName>
    </submittedName>
</protein>
<proteinExistence type="predicted"/>
<sequence>MFEKLFLAVIITFSLNFFFQVRILNSIHAGIYDPQQKQTSTPIMMKNEKK</sequence>
<dbReference type="RefSeq" id="WP_323197385.1">
    <property type="nucleotide sequence ID" value="NZ_JAYGHG010000034.1"/>
</dbReference>
<keyword evidence="2" id="KW-1185">Reference proteome</keyword>